<dbReference type="EMBL" id="CP098611">
    <property type="protein sequence ID" value="USR92165.1"/>
    <property type="molecule type" value="Genomic_DNA"/>
</dbReference>
<evidence type="ECO:0000313" key="3">
    <source>
        <dbReference type="Proteomes" id="UP001056708"/>
    </source>
</evidence>
<dbReference type="Proteomes" id="UP001056708">
    <property type="component" value="Chromosome"/>
</dbReference>
<feature type="domain" description="PAS" evidence="1">
    <location>
        <begin position="8"/>
        <end position="74"/>
    </location>
</feature>
<dbReference type="SUPFAM" id="SSF55785">
    <property type="entry name" value="PYP-like sensor domain (PAS domain)"/>
    <property type="match status" value="1"/>
</dbReference>
<dbReference type="InterPro" id="IPR000014">
    <property type="entry name" value="PAS"/>
</dbReference>
<name>A0ABY5AT17_9CYAN</name>
<evidence type="ECO:0000259" key="1">
    <source>
        <dbReference type="SMART" id="SM00091"/>
    </source>
</evidence>
<proteinExistence type="predicted"/>
<dbReference type="Gene3D" id="3.30.450.20">
    <property type="entry name" value="PAS domain"/>
    <property type="match status" value="1"/>
</dbReference>
<dbReference type="CDD" id="cd00130">
    <property type="entry name" value="PAS"/>
    <property type="match status" value="1"/>
</dbReference>
<dbReference type="Pfam" id="PF13426">
    <property type="entry name" value="PAS_9"/>
    <property type="match status" value="1"/>
</dbReference>
<sequence>MQEHTQNHIWRLLWEYDPNGLIAVDSNFTIVLVNPAFCRMFEVEETNILGQPASRILGNIDHFQNVWSSQQVIRGVEREYSHPKLYLREVVFPIPEEKIIACIMVDITQEYQRRQELQHLKTETVLNVREVVDNQMKVAQEIAGLLGETTAETKVSLLKIIEAVEQEMV</sequence>
<dbReference type="RefSeq" id="WP_252664237.1">
    <property type="nucleotide sequence ID" value="NZ_CP098611.1"/>
</dbReference>
<organism evidence="2 3">
    <name type="scientific">Phormidium yuhuli AB48</name>
    <dbReference type="NCBI Taxonomy" id="2940671"/>
    <lineage>
        <taxon>Bacteria</taxon>
        <taxon>Bacillati</taxon>
        <taxon>Cyanobacteriota</taxon>
        <taxon>Cyanophyceae</taxon>
        <taxon>Oscillatoriophycideae</taxon>
        <taxon>Oscillatoriales</taxon>
        <taxon>Oscillatoriaceae</taxon>
        <taxon>Phormidium</taxon>
        <taxon>Phormidium yuhuli</taxon>
    </lineage>
</organism>
<dbReference type="NCBIfam" id="TIGR00229">
    <property type="entry name" value="sensory_box"/>
    <property type="match status" value="1"/>
</dbReference>
<reference evidence="2" key="1">
    <citation type="submission" date="2022-06" db="EMBL/GenBank/DDBJ databases">
        <title>Genome sequence of Phormidium yuhuli AB48 isolated from an industrial photobioreactor environment.</title>
        <authorList>
            <person name="Qiu Y."/>
            <person name="Noonan A.J.C."/>
            <person name="Dofher K."/>
            <person name="Koch M."/>
            <person name="Kieft B."/>
            <person name="Lin X."/>
            <person name="Ziels R.M."/>
            <person name="Hallam S.J."/>
        </authorList>
    </citation>
    <scope>NUCLEOTIDE SEQUENCE</scope>
    <source>
        <strain evidence="2">AB48</strain>
    </source>
</reference>
<dbReference type="InterPro" id="IPR035965">
    <property type="entry name" value="PAS-like_dom_sf"/>
</dbReference>
<gene>
    <name evidence="2" type="ORF">NEA10_05415</name>
</gene>
<protein>
    <submittedName>
        <fullName evidence="2">PAS domain S-box protein</fullName>
    </submittedName>
</protein>
<accession>A0ABY5AT17</accession>
<dbReference type="SMART" id="SM00091">
    <property type="entry name" value="PAS"/>
    <property type="match status" value="1"/>
</dbReference>
<evidence type="ECO:0000313" key="2">
    <source>
        <dbReference type="EMBL" id="USR92165.1"/>
    </source>
</evidence>
<keyword evidence="3" id="KW-1185">Reference proteome</keyword>